<dbReference type="InterPro" id="IPR000524">
    <property type="entry name" value="Tscrpt_reg_HTH_GntR"/>
</dbReference>
<protein>
    <submittedName>
        <fullName evidence="5">GntR family transcriptional regulator of arabinose operon</fullName>
    </submittedName>
</protein>
<evidence type="ECO:0000259" key="4">
    <source>
        <dbReference type="PROSITE" id="PS50949"/>
    </source>
</evidence>
<dbReference type="InterPro" id="IPR036388">
    <property type="entry name" value="WH-like_DNA-bd_sf"/>
</dbReference>
<dbReference type="EMBL" id="VNHS01000011">
    <property type="protein sequence ID" value="TYP70644.1"/>
    <property type="molecule type" value="Genomic_DNA"/>
</dbReference>
<dbReference type="PRINTS" id="PR00035">
    <property type="entry name" value="HTHGNTR"/>
</dbReference>
<keyword evidence="2" id="KW-0238">DNA-binding</keyword>
<evidence type="ECO:0000313" key="6">
    <source>
        <dbReference type="Proteomes" id="UP000323257"/>
    </source>
</evidence>
<dbReference type="InterPro" id="IPR033532">
    <property type="entry name" value="AraR_ligand_bind_dom"/>
</dbReference>
<dbReference type="RefSeq" id="WP_148932203.1">
    <property type="nucleotide sequence ID" value="NZ_VNHS01000011.1"/>
</dbReference>
<dbReference type="GO" id="GO:0003700">
    <property type="term" value="F:DNA-binding transcription factor activity"/>
    <property type="evidence" value="ECO:0007669"/>
    <property type="project" value="InterPro"/>
</dbReference>
<accession>A0A5S5BUK0</accession>
<dbReference type="InterPro" id="IPR036390">
    <property type="entry name" value="WH_DNA-bd_sf"/>
</dbReference>
<dbReference type="SMART" id="SM00345">
    <property type="entry name" value="HTH_GNTR"/>
    <property type="match status" value="1"/>
</dbReference>
<dbReference type="GO" id="GO:0000976">
    <property type="term" value="F:transcription cis-regulatory region binding"/>
    <property type="evidence" value="ECO:0007669"/>
    <property type="project" value="TreeGrafter"/>
</dbReference>
<name>A0A5S5BUK0_9BACL</name>
<dbReference type="Gene3D" id="3.40.50.2300">
    <property type="match status" value="2"/>
</dbReference>
<evidence type="ECO:0000313" key="5">
    <source>
        <dbReference type="EMBL" id="TYP70644.1"/>
    </source>
</evidence>
<evidence type="ECO:0000256" key="1">
    <source>
        <dbReference type="ARBA" id="ARBA00023015"/>
    </source>
</evidence>
<dbReference type="PANTHER" id="PTHR30146:SF150">
    <property type="entry name" value="ARABINOSE METABOLISM TRANSCRIPTIONAL REPRESSOR"/>
    <property type="match status" value="1"/>
</dbReference>
<organism evidence="5 6">
    <name type="scientific">Paenibacillus methanolicus</name>
    <dbReference type="NCBI Taxonomy" id="582686"/>
    <lineage>
        <taxon>Bacteria</taxon>
        <taxon>Bacillati</taxon>
        <taxon>Bacillota</taxon>
        <taxon>Bacilli</taxon>
        <taxon>Bacillales</taxon>
        <taxon>Paenibacillaceae</taxon>
        <taxon>Paenibacillus</taxon>
    </lineage>
</organism>
<dbReference type="SUPFAM" id="SSF46785">
    <property type="entry name" value="Winged helix' DNA-binding domain"/>
    <property type="match status" value="1"/>
</dbReference>
<dbReference type="Pfam" id="PF13377">
    <property type="entry name" value="Peripla_BP_3"/>
    <property type="match status" value="1"/>
</dbReference>
<gene>
    <name evidence="5" type="ORF">BCM02_111150</name>
</gene>
<keyword evidence="3" id="KW-0804">Transcription</keyword>
<dbReference type="SUPFAM" id="SSF53822">
    <property type="entry name" value="Periplasmic binding protein-like I"/>
    <property type="match status" value="1"/>
</dbReference>
<feature type="domain" description="HTH gntR-type" evidence="4">
    <location>
        <begin position="6"/>
        <end position="74"/>
    </location>
</feature>
<dbReference type="Gene3D" id="1.10.10.10">
    <property type="entry name" value="Winged helix-like DNA-binding domain superfamily/Winged helix DNA-binding domain"/>
    <property type="match status" value="1"/>
</dbReference>
<dbReference type="InterPro" id="IPR046335">
    <property type="entry name" value="LacI/GalR-like_sensor"/>
</dbReference>
<dbReference type="Proteomes" id="UP000323257">
    <property type="component" value="Unassembled WGS sequence"/>
</dbReference>
<dbReference type="CDD" id="cd07377">
    <property type="entry name" value="WHTH_GntR"/>
    <property type="match status" value="1"/>
</dbReference>
<evidence type="ECO:0000256" key="2">
    <source>
        <dbReference type="ARBA" id="ARBA00023125"/>
    </source>
</evidence>
<keyword evidence="1" id="KW-0805">Transcription regulation</keyword>
<dbReference type="AlphaFoldDB" id="A0A5S5BUK0"/>
<dbReference type="OrthoDB" id="9813468at2"/>
<comment type="caution">
    <text evidence="5">The sequence shown here is derived from an EMBL/GenBank/DDBJ whole genome shotgun (WGS) entry which is preliminary data.</text>
</comment>
<dbReference type="Pfam" id="PF00392">
    <property type="entry name" value="GntR"/>
    <property type="match status" value="1"/>
</dbReference>
<keyword evidence="6" id="KW-1185">Reference proteome</keyword>
<sequence length="378" mass="41887">MKEQLPPKYRQLKEQIISWIAAGQFRPHDKLPSEHEIAAQSGMSRQTVRQSLGDLEAEGWLYRVQGKGTFVADAMPENNRKTAEPLGLTVGLMTTHISDYIFPTIVRGVESALRAQGARLLLASTDNEKEKERESLESMLREPLGGLIIEPTKSAEGNPNFDYFLALEARGIPYVMLNERYSDVDAPCLKVDDELGGYRAAEHLAELGHKRIAGFFKTDDFQGVHRMRGFMRSLRERGLPLTSGSLLRYTTEEKLTKPAESLESLLALGPGERPTAIVCYNDELAVRLLDIVRRSGLSVPGDLSIVGFDDATLATATEVKLTTIEHPKTRMGEDAVAVLMRLIGGKHGRGAPSDVVYEPKLIMRESTATVREDELANK</sequence>
<dbReference type="PANTHER" id="PTHR30146">
    <property type="entry name" value="LACI-RELATED TRANSCRIPTIONAL REPRESSOR"/>
    <property type="match status" value="1"/>
</dbReference>
<dbReference type="InterPro" id="IPR028082">
    <property type="entry name" value="Peripla_BP_I"/>
</dbReference>
<reference evidence="5 6" key="1">
    <citation type="submission" date="2019-07" db="EMBL/GenBank/DDBJ databases">
        <title>Genomic Encyclopedia of Type Strains, Phase III (KMG-III): the genomes of soil and plant-associated and newly described type strains.</title>
        <authorList>
            <person name="Whitman W."/>
        </authorList>
    </citation>
    <scope>NUCLEOTIDE SEQUENCE [LARGE SCALE GENOMIC DNA]</scope>
    <source>
        <strain evidence="5 6">BL24</strain>
    </source>
</reference>
<proteinExistence type="predicted"/>
<dbReference type="CDD" id="cd01541">
    <property type="entry name" value="PBP1_AraR"/>
    <property type="match status" value="1"/>
</dbReference>
<evidence type="ECO:0000256" key="3">
    <source>
        <dbReference type="ARBA" id="ARBA00023163"/>
    </source>
</evidence>
<dbReference type="PROSITE" id="PS50949">
    <property type="entry name" value="HTH_GNTR"/>
    <property type="match status" value="1"/>
</dbReference>